<accession>A0A561WR19</accession>
<gene>
    <name evidence="3" type="ORF">FHX34_1011293</name>
</gene>
<keyword evidence="1 3" id="KW-0238">DNA-binding</keyword>
<dbReference type="Gene3D" id="1.10.1660.10">
    <property type="match status" value="1"/>
</dbReference>
<dbReference type="AlphaFoldDB" id="A0A561WR19"/>
<dbReference type="RefSeq" id="WP_122981707.1">
    <property type="nucleotide sequence ID" value="NZ_BOMX01000028.1"/>
</dbReference>
<evidence type="ECO:0000313" key="3">
    <source>
        <dbReference type="EMBL" id="TWG26312.1"/>
    </source>
</evidence>
<dbReference type="PANTHER" id="PTHR30204:SF97">
    <property type="entry name" value="MERR FAMILY REGULATORY PROTEIN"/>
    <property type="match status" value="1"/>
</dbReference>
<protein>
    <submittedName>
        <fullName evidence="3">DNA-binding transcriptional MerR regulator</fullName>
    </submittedName>
</protein>
<dbReference type="SMART" id="SM00422">
    <property type="entry name" value="HTH_MERR"/>
    <property type="match status" value="1"/>
</dbReference>
<evidence type="ECO:0000259" key="2">
    <source>
        <dbReference type="PROSITE" id="PS50937"/>
    </source>
</evidence>
<evidence type="ECO:0000256" key="1">
    <source>
        <dbReference type="ARBA" id="ARBA00023125"/>
    </source>
</evidence>
<dbReference type="PROSITE" id="PS50937">
    <property type="entry name" value="HTH_MERR_2"/>
    <property type="match status" value="1"/>
</dbReference>
<comment type="caution">
    <text evidence="3">The sequence shown here is derived from an EMBL/GenBank/DDBJ whole genome shotgun (WGS) entry which is preliminary data.</text>
</comment>
<reference evidence="3 4" key="1">
    <citation type="submission" date="2019-06" db="EMBL/GenBank/DDBJ databases">
        <title>Sequencing the genomes of 1000 actinobacteria strains.</title>
        <authorList>
            <person name="Klenk H.-P."/>
        </authorList>
    </citation>
    <scope>NUCLEOTIDE SEQUENCE [LARGE SCALE GENOMIC DNA]</scope>
    <source>
        <strain evidence="3 4">DSM 43866</strain>
    </source>
</reference>
<dbReference type="Proteomes" id="UP000320239">
    <property type="component" value="Unassembled WGS sequence"/>
</dbReference>
<dbReference type="InterPro" id="IPR000551">
    <property type="entry name" value="MerR-type_HTH_dom"/>
</dbReference>
<evidence type="ECO:0000313" key="4">
    <source>
        <dbReference type="Proteomes" id="UP000320239"/>
    </source>
</evidence>
<dbReference type="InterPro" id="IPR009061">
    <property type="entry name" value="DNA-bd_dom_put_sf"/>
</dbReference>
<feature type="domain" description="HTH merR-type" evidence="2">
    <location>
        <begin position="1"/>
        <end position="71"/>
    </location>
</feature>
<keyword evidence="4" id="KW-1185">Reference proteome</keyword>
<dbReference type="InterPro" id="IPR047057">
    <property type="entry name" value="MerR_fam"/>
</dbReference>
<sequence length="270" mass="29475">MLSIRDFSEVVHLSAQTLRYYHAQGLLVPARVDEQTGYRSYTFDQVEQAMLITVLRQAGLGVQQVRRALGEPDVAPALLREHTARVQRQRAEQDEALRTAGELLAARPEPCLRHVPAMTVVSKPAPITPLGHDRHEWDLTEAVLTAAIDELVKAVESGGATPVGTPWRVLAPGAASAGEGPSWSVRVAVLGEVLLPADMEVREHAAGEELSITMPGRSSMAKYCTAISRLLAHPIDGAFLDIGRLRHLVHEDGVEFSAPIERGRVVPRYQ</sequence>
<name>A0A561WR19_ACTTI</name>
<dbReference type="PANTHER" id="PTHR30204">
    <property type="entry name" value="REDOX-CYCLING DRUG-SENSING TRANSCRIPTIONAL ACTIVATOR SOXR"/>
    <property type="match status" value="1"/>
</dbReference>
<proteinExistence type="predicted"/>
<dbReference type="SUPFAM" id="SSF46955">
    <property type="entry name" value="Putative DNA-binding domain"/>
    <property type="match status" value="1"/>
</dbReference>
<dbReference type="Pfam" id="PF13411">
    <property type="entry name" value="MerR_1"/>
    <property type="match status" value="1"/>
</dbReference>
<dbReference type="EMBL" id="VIWY01000001">
    <property type="protein sequence ID" value="TWG26312.1"/>
    <property type="molecule type" value="Genomic_DNA"/>
</dbReference>
<organism evidence="3 4">
    <name type="scientific">Actinoplanes teichomyceticus</name>
    <dbReference type="NCBI Taxonomy" id="1867"/>
    <lineage>
        <taxon>Bacteria</taxon>
        <taxon>Bacillati</taxon>
        <taxon>Actinomycetota</taxon>
        <taxon>Actinomycetes</taxon>
        <taxon>Micromonosporales</taxon>
        <taxon>Micromonosporaceae</taxon>
        <taxon>Actinoplanes</taxon>
    </lineage>
</organism>
<dbReference type="OrthoDB" id="7849865at2"/>
<dbReference type="GO" id="GO:0003700">
    <property type="term" value="F:DNA-binding transcription factor activity"/>
    <property type="evidence" value="ECO:0007669"/>
    <property type="project" value="InterPro"/>
</dbReference>
<dbReference type="GO" id="GO:0003677">
    <property type="term" value="F:DNA binding"/>
    <property type="evidence" value="ECO:0007669"/>
    <property type="project" value="UniProtKB-KW"/>
</dbReference>